<reference evidence="4" key="1">
    <citation type="journal article" date="2021" name="Int. J. Syst. Evol. Microbiol.">
        <title>Actinocatenispora comari sp. nov., an endophytic actinomycete isolated from aerial parts of Comarum salesowianum.</title>
        <authorList>
            <person name="Oyunbileg N."/>
            <person name="Iizaka Y."/>
            <person name="Hamada M."/>
            <person name="Davaapurev B.O."/>
            <person name="Fukumoto A."/>
            <person name="Tsetseg B."/>
            <person name="Kato F."/>
            <person name="Tamura T."/>
            <person name="Batkhuu J."/>
            <person name="Anzai Y."/>
        </authorList>
    </citation>
    <scope>NUCLEOTIDE SEQUENCE [LARGE SCALE GENOMIC DNA]</scope>
    <source>
        <strain evidence="4">NUM-2625</strain>
    </source>
</reference>
<comment type="caution">
    <text evidence="3">The sequence shown here is derived from an EMBL/GenBank/DDBJ whole genome shotgun (WGS) entry which is preliminary data.</text>
</comment>
<dbReference type="Proteomes" id="UP000614996">
    <property type="component" value="Unassembled WGS sequence"/>
</dbReference>
<dbReference type="PANTHER" id="PTHR42899:SF1">
    <property type="entry name" value="SPERMATOGENESIS-ASSOCIATED PROTEIN 20"/>
    <property type="match status" value="1"/>
</dbReference>
<evidence type="ECO:0000256" key="1">
    <source>
        <dbReference type="SAM" id="MobiDB-lite"/>
    </source>
</evidence>
<feature type="domain" description="Spermatogenesis-associated protein 20-like TRX" evidence="2">
    <location>
        <begin position="2"/>
        <end position="156"/>
    </location>
</feature>
<dbReference type="Gene3D" id="3.40.30.10">
    <property type="entry name" value="Glutaredoxin"/>
    <property type="match status" value="1"/>
</dbReference>
<evidence type="ECO:0000313" key="3">
    <source>
        <dbReference type="EMBL" id="GIL31395.1"/>
    </source>
</evidence>
<sequence>MNHLAEATSPYLLQHADNPVDWWEWGEAAFAEARRRDVPLLISVGYAACHWCHVMAHESFEDPAVAAVVNEHTVPVKVDREERPDVDAVYMTATQAMTGQGGWPMTVFATPDGAPFWCGTYLPKAQFVGLVQAVAGVWRDQRDEAVGQGAAVTAALRRAAAPVRPGAPLTAEHLAAATRTLAGQYDRVNGGFGTAPKFPPSMVLEFLIRQYERTGDTEALALVRHTCAAMARGGMYDQLAGGFARYAVDATWTVPHFEKMLYDNALLLRAYTHLWRATGDETARRVAAQTVEFLLRDLRVGPAFAASLDADAAGTEGSTYVWTPAQLRAVLGDADGSFAAQAFAVTDAGTFEAGTSVLQLPAADDTHAAGDTLAADAVGDSHSAEPVPGAGAGGEGMPGSDDAPRLASVRERLLAARAERPQPARDDKVVAAWNGLAITALVEYANLTGDVAAGDAAVEAGEFLAGVHVVDGRLRRVSRDGRVGTPAGVLDDHGAVAQAFCALHQHTADPVWLTRAEALLSVARQHFRTDDGWYDTADDAERLVSRPADPTDNATPSGLSAIAEALLTYAALTGSTEHRDDAEGALSVLAPIVAEHPRFAGHALTVAAAALTGPYQIAVVGGDALRPAAWRAAPAGSVLVAGEPDAPGVPLLADRGLVEGGPAAYVCRGFVCDRPARSAEELRDELSR</sequence>
<evidence type="ECO:0000259" key="2">
    <source>
        <dbReference type="Pfam" id="PF03190"/>
    </source>
</evidence>
<dbReference type="InterPro" id="IPR004879">
    <property type="entry name" value="Ssp411-like_TRX"/>
</dbReference>
<dbReference type="InterPro" id="IPR012341">
    <property type="entry name" value="6hp_glycosidase-like_sf"/>
</dbReference>
<dbReference type="InterPro" id="IPR008928">
    <property type="entry name" value="6-hairpin_glycosidase_sf"/>
</dbReference>
<keyword evidence="4" id="KW-1185">Reference proteome</keyword>
<proteinExistence type="predicted"/>
<dbReference type="Gene3D" id="1.50.10.10">
    <property type="match status" value="2"/>
</dbReference>
<protein>
    <submittedName>
        <fullName evidence="3">Thioredoxin domain-containing protein</fullName>
    </submittedName>
</protein>
<feature type="region of interest" description="Disordered" evidence="1">
    <location>
        <begin position="379"/>
        <end position="404"/>
    </location>
</feature>
<dbReference type="InterPro" id="IPR024705">
    <property type="entry name" value="Ssp411"/>
</dbReference>
<accession>A0A8J4AIV8</accession>
<dbReference type="CDD" id="cd02955">
    <property type="entry name" value="SSP411"/>
    <property type="match status" value="1"/>
</dbReference>
<dbReference type="PANTHER" id="PTHR42899">
    <property type="entry name" value="SPERMATOGENESIS-ASSOCIATED PROTEIN 20"/>
    <property type="match status" value="1"/>
</dbReference>
<dbReference type="RefSeq" id="WP_207128970.1">
    <property type="nucleotide sequence ID" value="NZ_BOPO01000143.1"/>
</dbReference>
<dbReference type="PIRSF" id="PIRSF006402">
    <property type="entry name" value="UCP006402_thioredoxin"/>
    <property type="match status" value="1"/>
</dbReference>
<dbReference type="EMBL" id="BOPO01000143">
    <property type="protein sequence ID" value="GIL31395.1"/>
    <property type="molecule type" value="Genomic_DNA"/>
</dbReference>
<dbReference type="GO" id="GO:0005975">
    <property type="term" value="P:carbohydrate metabolic process"/>
    <property type="evidence" value="ECO:0007669"/>
    <property type="project" value="InterPro"/>
</dbReference>
<dbReference type="InterPro" id="IPR036249">
    <property type="entry name" value="Thioredoxin-like_sf"/>
</dbReference>
<dbReference type="SUPFAM" id="SSF52833">
    <property type="entry name" value="Thioredoxin-like"/>
    <property type="match status" value="1"/>
</dbReference>
<name>A0A8J4AIV8_9ACTN</name>
<dbReference type="SUPFAM" id="SSF48208">
    <property type="entry name" value="Six-hairpin glycosidases"/>
    <property type="match status" value="1"/>
</dbReference>
<organism evidence="3 4">
    <name type="scientific">Actinocatenispora comari</name>
    <dbReference type="NCBI Taxonomy" id="2807577"/>
    <lineage>
        <taxon>Bacteria</taxon>
        <taxon>Bacillati</taxon>
        <taxon>Actinomycetota</taxon>
        <taxon>Actinomycetes</taxon>
        <taxon>Micromonosporales</taxon>
        <taxon>Micromonosporaceae</taxon>
        <taxon>Actinocatenispora</taxon>
    </lineage>
</organism>
<gene>
    <name evidence="3" type="ORF">NUM_66490</name>
</gene>
<dbReference type="AlphaFoldDB" id="A0A8J4AIV8"/>
<evidence type="ECO:0000313" key="4">
    <source>
        <dbReference type="Proteomes" id="UP000614996"/>
    </source>
</evidence>
<dbReference type="Pfam" id="PF03190">
    <property type="entry name" value="Thioredox_DsbH"/>
    <property type="match status" value="1"/>
</dbReference>